<dbReference type="SUPFAM" id="SSF53383">
    <property type="entry name" value="PLP-dependent transferases"/>
    <property type="match status" value="1"/>
</dbReference>
<dbReference type="SUPFAM" id="SSF46785">
    <property type="entry name" value="Winged helix' DNA-binding domain"/>
    <property type="match status" value="1"/>
</dbReference>
<dbReference type="RefSeq" id="WP_285235496.1">
    <property type="nucleotide sequence ID" value="NZ_CP116346.1"/>
</dbReference>
<dbReference type="PANTHER" id="PTHR46577">
    <property type="entry name" value="HTH-TYPE TRANSCRIPTIONAL REGULATORY PROTEIN GABR"/>
    <property type="match status" value="1"/>
</dbReference>
<keyword evidence="4" id="KW-0238">DNA-binding</keyword>
<dbReference type="PROSITE" id="PS50949">
    <property type="entry name" value="HTH_GNTR"/>
    <property type="match status" value="1"/>
</dbReference>
<comment type="similarity">
    <text evidence="1">In the C-terminal section; belongs to the class-I pyridoxal-phosphate-dependent aminotransferase family.</text>
</comment>
<dbReference type="Gene3D" id="3.40.640.10">
    <property type="entry name" value="Type I PLP-dependent aspartate aminotransferase-like (Major domain)"/>
    <property type="match status" value="1"/>
</dbReference>
<dbReference type="InterPro" id="IPR015422">
    <property type="entry name" value="PyrdxlP-dep_Trfase_small"/>
</dbReference>
<dbReference type="InterPro" id="IPR036388">
    <property type="entry name" value="WH-like_DNA-bd_sf"/>
</dbReference>
<keyword evidence="5" id="KW-0804">Transcription</keyword>
<dbReference type="Proteomes" id="UP001177769">
    <property type="component" value="Chromosome"/>
</dbReference>
<dbReference type="KEGG" id="pais:PFX98_12290"/>
<proteinExistence type="inferred from homology"/>
<dbReference type="InterPro" id="IPR015421">
    <property type="entry name" value="PyrdxlP-dep_Trfase_major"/>
</dbReference>
<gene>
    <name evidence="7" type="ORF">PFX98_12290</name>
</gene>
<evidence type="ECO:0000313" key="8">
    <source>
        <dbReference type="Proteomes" id="UP001177769"/>
    </source>
</evidence>
<evidence type="ECO:0000256" key="4">
    <source>
        <dbReference type="ARBA" id="ARBA00023125"/>
    </source>
</evidence>
<dbReference type="GO" id="GO:0003677">
    <property type="term" value="F:DNA binding"/>
    <property type="evidence" value="ECO:0007669"/>
    <property type="project" value="UniProtKB-KW"/>
</dbReference>
<dbReference type="GO" id="GO:0003700">
    <property type="term" value="F:DNA-binding transcription factor activity"/>
    <property type="evidence" value="ECO:0007669"/>
    <property type="project" value="InterPro"/>
</dbReference>
<evidence type="ECO:0000259" key="6">
    <source>
        <dbReference type="PROSITE" id="PS50949"/>
    </source>
</evidence>
<dbReference type="Gene3D" id="1.10.10.10">
    <property type="entry name" value="Winged helix-like DNA-binding domain superfamily/Winged helix DNA-binding domain"/>
    <property type="match status" value="1"/>
</dbReference>
<evidence type="ECO:0000313" key="7">
    <source>
        <dbReference type="EMBL" id="WIT14366.1"/>
    </source>
</evidence>
<keyword evidence="3" id="KW-0805">Transcription regulation</keyword>
<evidence type="ECO:0000256" key="5">
    <source>
        <dbReference type="ARBA" id="ARBA00023163"/>
    </source>
</evidence>
<keyword evidence="2" id="KW-0663">Pyridoxal phosphate</keyword>
<keyword evidence="7" id="KW-0808">Transferase</keyword>
<reference evidence="7" key="1">
    <citation type="submission" date="2023-01" db="EMBL/GenBank/DDBJ databases">
        <title>Whole genome sequence of Paucibacter sp. S2-9 isolated from pond sediment.</title>
        <authorList>
            <person name="Jung J.Y."/>
        </authorList>
    </citation>
    <scope>NUCLEOTIDE SEQUENCE</scope>
    <source>
        <strain evidence="7">S2-9</strain>
    </source>
</reference>
<dbReference type="InterPro" id="IPR015424">
    <property type="entry name" value="PyrdxlP-dep_Trfase"/>
</dbReference>
<keyword evidence="8" id="KW-1185">Reference proteome</keyword>
<accession>A0AA95NQJ6</accession>
<dbReference type="AlphaFoldDB" id="A0AA95NQJ6"/>
<name>A0AA95NQJ6_9BURK</name>
<organism evidence="7 8">
    <name type="scientific">Paucibacter sediminis</name>
    <dbReference type="NCBI Taxonomy" id="3019553"/>
    <lineage>
        <taxon>Bacteria</taxon>
        <taxon>Pseudomonadati</taxon>
        <taxon>Pseudomonadota</taxon>
        <taxon>Betaproteobacteria</taxon>
        <taxon>Burkholderiales</taxon>
        <taxon>Sphaerotilaceae</taxon>
        <taxon>Roseateles</taxon>
    </lineage>
</organism>
<evidence type="ECO:0000256" key="3">
    <source>
        <dbReference type="ARBA" id="ARBA00023015"/>
    </source>
</evidence>
<evidence type="ECO:0000256" key="1">
    <source>
        <dbReference type="ARBA" id="ARBA00005384"/>
    </source>
</evidence>
<dbReference type="SMART" id="SM00345">
    <property type="entry name" value="HTH_GNTR"/>
    <property type="match status" value="1"/>
</dbReference>
<dbReference type="CDD" id="cd07377">
    <property type="entry name" value="WHTH_GntR"/>
    <property type="match status" value="1"/>
</dbReference>
<dbReference type="Gene3D" id="3.90.1150.10">
    <property type="entry name" value="Aspartate Aminotransferase, domain 1"/>
    <property type="match status" value="1"/>
</dbReference>
<evidence type="ECO:0000256" key="2">
    <source>
        <dbReference type="ARBA" id="ARBA00022898"/>
    </source>
</evidence>
<dbReference type="GO" id="GO:0008483">
    <property type="term" value="F:transaminase activity"/>
    <property type="evidence" value="ECO:0007669"/>
    <property type="project" value="UniProtKB-KW"/>
</dbReference>
<sequence length="468" mass="49726">MTLRPHRYRSLALQLAQDLRSGCYPPGSQLPSVRQLCSAHAASLATVTHALHELEDAGLIEARPRRGFFASAALPMARSAPAAEAIALEGRRKRLMELAASQPGLLSLGHLGLPASLLPLPTLARLLGQQLRSQRGLLATGSAYGSTALREQLARRAPRMGCQFGAEDVVVTQGEGESLQLCLRLLTQPGDLVALGTPAPLRALELIASMGLRALELPAADDGGLAVPALAAALQTQAIAACLAEPSFYRATGGSLDDAAKQSLAALLAQHQLPLIECDMMGELYRGTQRPAPVKAFDTDDRVLYCGSLACITGPGYNLGYIASARHHLQLRAARAVHGELLPSSSDAVLAAFMASGAFDTHLRRLRRTLAAQLQAYEQAVRAHFPAGTRVSTGAGGYVLWVELPGHLNACVLLERARQHGYNFMPGAVFSMGTQFDHCLRLSAAHPLDAQRAQGLRLLGELAQQLQA</sequence>
<dbReference type="PANTHER" id="PTHR46577:SF2">
    <property type="entry name" value="TRANSCRIPTIONAL REGULATORY PROTEIN"/>
    <property type="match status" value="1"/>
</dbReference>
<dbReference type="InterPro" id="IPR000524">
    <property type="entry name" value="Tscrpt_reg_HTH_GntR"/>
</dbReference>
<dbReference type="CDD" id="cd00609">
    <property type="entry name" value="AAT_like"/>
    <property type="match status" value="1"/>
</dbReference>
<dbReference type="InterPro" id="IPR051446">
    <property type="entry name" value="HTH_trans_reg/aminotransferase"/>
</dbReference>
<protein>
    <submittedName>
        <fullName evidence="7">PLP-dependent aminotransferase family protein</fullName>
    </submittedName>
</protein>
<keyword evidence="7" id="KW-0032">Aminotransferase</keyword>
<feature type="domain" description="HTH gntR-type" evidence="6">
    <location>
        <begin position="5"/>
        <end position="73"/>
    </location>
</feature>
<dbReference type="EMBL" id="CP116346">
    <property type="protein sequence ID" value="WIT14366.1"/>
    <property type="molecule type" value="Genomic_DNA"/>
</dbReference>
<dbReference type="InterPro" id="IPR036390">
    <property type="entry name" value="WH_DNA-bd_sf"/>
</dbReference>
<dbReference type="Pfam" id="PF00392">
    <property type="entry name" value="GntR"/>
    <property type="match status" value="1"/>
</dbReference>